<proteinExistence type="predicted"/>
<dbReference type="EMBL" id="SAUN01000001">
    <property type="protein sequence ID" value="RVX45515.1"/>
    <property type="molecule type" value="Genomic_DNA"/>
</dbReference>
<gene>
    <name evidence="1" type="ORF">EDD27_8320</name>
</gene>
<keyword evidence="2" id="KW-1185">Reference proteome</keyword>
<sequence>MSNDILPLDLSGLEVASIDVLSADSIVVEGHGAIETGASSYSPYCSSYMQACSCWVPEQ</sequence>
<reference evidence="1 2" key="1">
    <citation type="submission" date="2019-01" db="EMBL/GenBank/DDBJ databases">
        <title>Sequencing the genomes of 1000 actinobacteria strains.</title>
        <authorList>
            <person name="Klenk H.-P."/>
        </authorList>
    </citation>
    <scope>NUCLEOTIDE SEQUENCE [LARGE SCALE GENOMIC DNA]</scope>
    <source>
        <strain evidence="1 2">DSM 43925</strain>
    </source>
</reference>
<protein>
    <submittedName>
        <fullName evidence="1">Uncharacterized protein</fullName>
    </submittedName>
</protein>
<evidence type="ECO:0000313" key="2">
    <source>
        <dbReference type="Proteomes" id="UP000284824"/>
    </source>
</evidence>
<dbReference type="RefSeq" id="WP_127937130.1">
    <property type="nucleotide sequence ID" value="NZ_JBNJMQ010000001.1"/>
</dbReference>
<dbReference type="Proteomes" id="UP000284824">
    <property type="component" value="Unassembled WGS sequence"/>
</dbReference>
<name>A0A438MJ84_9ACTN</name>
<evidence type="ECO:0000313" key="1">
    <source>
        <dbReference type="EMBL" id="RVX45515.1"/>
    </source>
</evidence>
<dbReference type="OrthoDB" id="3539800at2"/>
<organism evidence="1 2">
    <name type="scientific">Nonomuraea polychroma</name>
    <dbReference type="NCBI Taxonomy" id="46176"/>
    <lineage>
        <taxon>Bacteria</taxon>
        <taxon>Bacillati</taxon>
        <taxon>Actinomycetota</taxon>
        <taxon>Actinomycetes</taxon>
        <taxon>Streptosporangiales</taxon>
        <taxon>Streptosporangiaceae</taxon>
        <taxon>Nonomuraea</taxon>
    </lineage>
</organism>
<accession>A0A438MJ84</accession>
<dbReference type="AlphaFoldDB" id="A0A438MJ84"/>
<comment type="caution">
    <text evidence="1">The sequence shown here is derived from an EMBL/GenBank/DDBJ whole genome shotgun (WGS) entry which is preliminary data.</text>
</comment>